<accession>B3PEZ4</accession>
<dbReference type="EMBL" id="CP000934">
    <property type="protein sequence ID" value="ACE84567.1"/>
    <property type="molecule type" value="Genomic_DNA"/>
</dbReference>
<dbReference type="InterPro" id="IPR008207">
    <property type="entry name" value="Sig_transdc_His_kin_Hpt_dom"/>
</dbReference>
<feature type="domain" description="HPt" evidence="4">
    <location>
        <begin position="21"/>
        <end position="119"/>
    </location>
</feature>
<dbReference type="HOGENOM" id="CLU_157042_1_0_6"/>
<keyword evidence="6" id="KW-1185">Reference proteome</keyword>
<dbReference type="InterPro" id="IPR036641">
    <property type="entry name" value="HPT_dom_sf"/>
</dbReference>
<dbReference type="CDD" id="cd00088">
    <property type="entry name" value="HPT"/>
    <property type="match status" value="1"/>
</dbReference>
<dbReference type="Pfam" id="PF01627">
    <property type="entry name" value="Hpt"/>
    <property type="match status" value="1"/>
</dbReference>
<dbReference type="STRING" id="498211.CJA_1720"/>
<dbReference type="Gene3D" id="1.20.120.160">
    <property type="entry name" value="HPT domain"/>
    <property type="match status" value="1"/>
</dbReference>
<keyword evidence="2" id="KW-0597">Phosphoprotein</keyword>
<dbReference type="eggNOG" id="COG2198">
    <property type="taxonomic scope" value="Bacteria"/>
</dbReference>
<organism evidence="5 6">
    <name type="scientific">Cellvibrio japonicus (strain Ueda107)</name>
    <name type="common">Pseudomonas fluorescens subsp. cellulosa</name>
    <dbReference type="NCBI Taxonomy" id="498211"/>
    <lineage>
        <taxon>Bacteria</taxon>
        <taxon>Pseudomonadati</taxon>
        <taxon>Pseudomonadota</taxon>
        <taxon>Gammaproteobacteria</taxon>
        <taxon>Cellvibrionales</taxon>
        <taxon>Cellvibrionaceae</taxon>
        <taxon>Cellvibrio</taxon>
    </lineage>
</organism>
<dbReference type="PROSITE" id="PS50894">
    <property type="entry name" value="HPT"/>
    <property type="match status" value="1"/>
</dbReference>
<dbReference type="GO" id="GO:0000160">
    <property type="term" value="P:phosphorelay signal transduction system"/>
    <property type="evidence" value="ECO:0007669"/>
    <property type="project" value="UniProtKB-KW"/>
</dbReference>
<feature type="coiled-coil region" evidence="3">
    <location>
        <begin position="83"/>
        <end position="117"/>
    </location>
</feature>
<evidence type="ECO:0000256" key="1">
    <source>
        <dbReference type="ARBA" id="ARBA00023012"/>
    </source>
</evidence>
<dbReference type="SUPFAM" id="SSF47226">
    <property type="entry name" value="Histidine-containing phosphotransfer domain, HPT domain"/>
    <property type="match status" value="1"/>
</dbReference>
<keyword evidence="3" id="KW-0175">Coiled coil</keyword>
<feature type="modified residue" description="Phosphohistidine" evidence="2">
    <location>
        <position position="60"/>
    </location>
</feature>
<evidence type="ECO:0000313" key="6">
    <source>
        <dbReference type="Proteomes" id="UP000001036"/>
    </source>
</evidence>
<name>B3PEZ4_CELJU</name>
<protein>
    <submittedName>
        <fullName evidence="5">Hpt domain protein</fullName>
    </submittedName>
</protein>
<proteinExistence type="predicted"/>
<dbReference type="GO" id="GO:0004672">
    <property type="term" value="F:protein kinase activity"/>
    <property type="evidence" value="ECO:0007669"/>
    <property type="project" value="UniProtKB-ARBA"/>
</dbReference>
<dbReference type="AlphaFoldDB" id="B3PEZ4"/>
<evidence type="ECO:0000256" key="2">
    <source>
        <dbReference type="PROSITE-ProRule" id="PRU00110"/>
    </source>
</evidence>
<reference evidence="5 6" key="1">
    <citation type="journal article" date="2008" name="J. Bacteriol.">
        <title>Insights into plant cell wall degradation from the genome sequence of the soil bacterium Cellvibrio japonicus.</title>
        <authorList>
            <person name="Deboy R.T."/>
            <person name="Mongodin E.F."/>
            <person name="Fouts D.E."/>
            <person name="Tailford L.E."/>
            <person name="Khouri H."/>
            <person name="Emerson J.B."/>
            <person name="Mohamoud Y."/>
            <person name="Watkins K."/>
            <person name="Henrissat B."/>
            <person name="Gilbert H.J."/>
            <person name="Nelson K.E."/>
        </authorList>
    </citation>
    <scope>NUCLEOTIDE SEQUENCE [LARGE SCALE GENOMIC DNA]</scope>
    <source>
        <strain evidence="5 6">Ueda107</strain>
    </source>
</reference>
<keyword evidence="1" id="KW-0902">Two-component regulatory system</keyword>
<dbReference type="Proteomes" id="UP000001036">
    <property type="component" value="Chromosome"/>
</dbReference>
<dbReference type="KEGG" id="cja:CJA_1720"/>
<sequence>MEFSNMNHLDYDALNTLRDVMEGDFPLLIDTFILDSTERLQKLHTIINSANADLIRRSAHSFKGSSSNIGAIQLAALCASLEKKALDGDLVNLDQDLRAIEQEYAQVENLLRAMLQVSR</sequence>
<gene>
    <name evidence="5" type="ordered locus">CJA_1720</name>
</gene>
<evidence type="ECO:0000256" key="3">
    <source>
        <dbReference type="SAM" id="Coils"/>
    </source>
</evidence>
<dbReference type="SMART" id="SM00073">
    <property type="entry name" value="HPT"/>
    <property type="match status" value="1"/>
</dbReference>
<evidence type="ECO:0000259" key="4">
    <source>
        <dbReference type="PROSITE" id="PS50894"/>
    </source>
</evidence>
<evidence type="ECO:0000313" key="5">
    <source>
        <dbReference type="EMBL" id="ACE84567.1"/>
    </source>
</evidence>